<name>A0A2G9I2B3_9LAMI</name>
<dbReference type="GO" id="GO:0009733">
    <property type="term" value="P:response to auxin"/>
    <property type="evidence" value="ECO:0007669"/>
    <property type="project" value="InterPro"/>
</dbReference>
<dbReference type="Proteomes" id="UP000231279">
    <property type="component" value="Unassembled WGS sequence"/>
</dbReference>
<sequence>MDSSRKSDKIRDIVRLQQILKKWKKVATNNKSTSTSTSGSTSSGKSIRFLKKTLSFSETSSSGLGNNTNGAVPKGYIAVCVGKELKRFVIPTEYLSHRLFGILLREAEEEFGFQQEGVLKFPCEVDLFEKILKMMEHKRSTSSLSSSVSSPSLMMLSGGPDDEFGLVVGDHHELSISCANNYSPDSSELTPSHHHHHQMCR</sequence>
<accession>A0A2G9I2B3</accession>
<dbReference type="AlphaFoldDB" id="A0A2G9I2B3"/>
<comment type="similarity">
    <text evidence="1">Belongs to the ARG7 family.</text>
</comment>
<evidence type="ECO:0000313" key="3">
    <source>
        <dbReference type="Proteomes" id="UP000231279"/>
    </source>
</evidence>
<evidence type="ECO:0008006" key="4">
    <source>
        <dbReference type="Google" id="ProtNLM"/>
    </source>
</evidence>
<organism evidence="2 3">
    <name type="scientific">Handroanthus impetiginosus</name>
    <dbReference type="NCBI Taxonomy" id="429701"/>
    <lineage>
        <taxon>Eukaryota</taxon>
        <taxon>Viridiplantae</taxon>
        <taxon>Streptophyta</taxon>
        <taxon>Embryophyta</taxon>
        <taxon>Tracheophyta</taxon>
        <taxon>Spermatophyta</taxon>
        <taxon>Magnoliopsida</taxon>
        <taxon>eudicotyledons</taxon>
        <taxon>Gunneridae</taxon>
        <taxon>Pentapetalae</taxon>
        <taxon>asterids</taxon>
        <taxon>lamiids</taxon>
        <taxon>Lamiales</taxon>
        <taxon>Bignoniaceae</taxon>
        <taxon>Crescentiina</taxon>
        <taxon>Tabebuia alliance</taxon>
        <taxon>Handroanthus</taxon>
    </lineage>
</organism>
<protein>
    <recommendedName>
        <fullName evidence="4">Small auxin-up RNA</fullName>
    </recommendedName>
</protein>
<dbReference type="EMBL" id="NKXS01000488">
    <property type="protein sequence ID" value="PIN23893.1"/>
    <property type="molecule type" value="Genomic_DNA"/>
</dbReference>
<dbReference type="OrthoDB" id="670661at2759"/>
<proteinExistence type="inferred from homology"/>
<dbReference type="PANTHER" id="PTHR31374:SF6">
    <property type="entry name" value="OS04G0608300 PROTEIN"/>
    <property type="match status" value="1"/>
</dbReference>
<dbReference type="STRING" id="429701.A0A2G9I2B3"/>
<evidence type="ECO:0000256" key="1">
    <source>
        <dbReference type="ARBA" id="ARBA00006974"/>
    </source>
</evidence>
<keyword evidence="3" id="KW-1185">Reference proteome</keyword>
<dbReference type="InterPro" id="IPR003676">
    <property type="entry name" value="SAUR_fam"/>
</dbReference>
<reference evidence="3" key="1">
    <citation type="journal article" date="2018" name="Gigascience">
        <title>Genome assembly of the Pink Ipe (Handroanthus impetiginosus, Bignoniaceae), a highly valued, ecologically keystone Neotropical timber forest tree.</title>
        <authorList>
            <person name="Silva-Junior O.B."/>
            <person name="Grattapaglia D."/>
            <person name="Novaes E."/>
            <person name="Collevatti R.G."/>
        </authorList>
    </citation>
    <scope>NUCLEOTIDE SEQUENCE [LARGE SCALE GENOMIC DNA]</scope>
    <source>
        <strain evidence="3">cv. UFG-1</strain>
    </source>
</reference>
<dbReference type="PANTHER" id="PTHR31374">
    <property type="entry name" value="AUXIN-INDUCED PROTEIN-LIKE-RELATED"/>
    <property type="match status" value="1"/>
</dbReference>
<gene>
    <name evidence="2" type="ORF">CDL12_03404</name>
</gene>
<comment type="caution">
    <text evidence="2">The sequence shown here is derived from an EMBL/GenBank/DDBJ whole genome shotgun (WGS) entry which is preliminary data.</text>
</comment>
<dbReference type="Pfam" id="PF02519">
    <property type="entry name" value="Auxin_inducible"/>
    <property type="match status" value="1"/>
</dbReference>
<evidence type="ECO:0000313" key="2">
    <source>
        <dbReference type="EMBL" id="PIN23893.1"/>
    </source>
</evidence>